<dbReference type="PROSITE" id="PS51371">
    <property type="entry name" value="CBS"/>
    <property type="match status" value="2"/>
</dbReference>
<evidence type="ECO:0000256" key="1">
    <source>
        <dbReference type="ARBA" id="ARBA00023122"/>
    </source>
</evidence>
<sequence length="146" mass="15742">MAQSINEIMTKNVVCVTPQQSIQECAQLMKQHNIGVIPVVENGQLQGIVTDRDITIRSTADGIGPNTPVSQCMTNNVTTASSTMDVHEVANIMAQQQIRRLPVVDNNQLVGMVAIGDLAETDIYQNEAGEALASISTPAEPDQLRQ</sequence>
<dbReference type="PANTHER" id="PTHR43080:SF2">
    <property type="entry name" value="CBS DOMAIN-CONTAINING PROTEIN"/>
    <property type="match status" value="1"/>
</dbReference>
<keyword evidence="5" id="KW-1185">Reference proteome</keyword>
<proteinExistence type="predicted"/>
<dbReference type="AlphaFoldDB" id="A0A4Q0VTY4"/>
<gene>
    <name evidence="4" type="ORF">DS745_09840</name>
</gene>
<evidence type="ECO:0000259" key="3">
    <source>
        <dbReference type="PROSITE" id="PS51371"/>
    </source>
</evidence>
<evidence type="ECO:0000313" key="5">
    <source>
        <dbReference type="Proteomes" id="UP000290649"/>
    </source>
</evidence>
<reference evidence="4 5" key="1">
    <citation type="journal article" date="2019" name="Int. J. Syst. Evol. Microbiol.">
        <title>Anaerobacillus alkaliphilus sp. nov., a novel alkaliphilic and moderately halophilic bacterium.</title>
        <authorList>
            <person name="Borsodi A.K."/>
            <person name="Aszalos J.M."/>
            <person name="Bihari P."/>
            <person name="Nagy I."/>
            <person name="Schumann P."/>
            <person name="Sproer C."/>
            <person name="Kovacs A.L."/>
            <person name="Boka K."/>
            <person name="Dobosy P."/>
            <person name="Ovari M."/>
            <person name="Szili-Kovacs T."/>
            <person name="Toth E."/>
        </authorList>
    </citation>
    <scope>NUCLEOTIDE SEQUENCE [LARGE SCALE GENOMIC DNA]</scope>
    <source>
        <strain evidence="4 5">B16-10</strain>
    </source>
</reference>
<dbReference type="Gene3D" id="3.10.580.10">
    <property type="entry name" value="CBS-domain"/>
    <property type="match status" value="1"/>
</dbReference>
<dbReference type="SMART" id="SM00116">
    <property type="entry name" value="CBS"/>
    <property type="match status" value="2"/>
</dbReference>
<dbReference type="InterPro" id="IPR051257">
    <property type="entry name" value="Diverse_CBS-Domain"/>
</dbReference>
<dbReference type="OrthoDB" id="9802114at2"/>
<dbReference type="Pfam" id="PF00571">
    <property type="entry name" value="CBS"/>
    <property type="match status" value="2"/>
</dbReference>
<evidence type="ECO:0000256" key="2">
    <source>
        <dbReference type="PROSITE-ProRule" id="PRU00703"/>
    </source>
</evidence>
<dbReference type="Proteomes" id="UP000290649">
    <property type="component" value="Unassembled WGS sequence"/>
</dbReference>
<organism evidence="4 5">
    <name type="scientific">Anaerobacillus alkaliphilus</name>
    <dbReference type="NCBI Taxonomy" id="1548597"/>
    <lineage>
        <taxon>Bacteria</taxon>
        <taxon>Bacillati</taxon>
        <taxon>Bacillota</taxon>
        <taxon>Bacilli</taxon>
        <taxon>Bacillales</taxon>
        <taxon>Bacillaceae</taxon>
        <taxon>Anaerobacillus</taxon>
    </lineage>
</organism>
<name>A0A4Q0VTY4_9BACI</name>
<keyword evidence="1 2" id="KW-0129">CBS domain</keyword>
<protein>
    <submittedName>
        <fullName evidence="4">CBS domain-containing protein</fullName>
    </submittedName>
</protein>
<dbReference type="InterPro" id="IPR000644">
    <property type="entry name" value="CBS_dom"/>
</dbReference>
<dbReference type="CDD" id="cd04622">
    <property type="entry name" value="CBS_pair_HRP1_like"/>
    <property type="match status" value="1"/>
</dbReference>
<dbReference type="InterPro" id="IPR046342">
    <property type="entry name" value="CBS_dom_sf"/>
</dbReference>
<evidence type="ECO:0000313" key="4">
    <source>
        <dbReference type="EMBL" id="RXJ01768.1"/>
    </source>
</evidence>
<dbReference type="RefSeq" id="WP_129078067.1">
    <property type="nucleotide sequence ID" value="NZ_QOUX01000032.1"/>
</dbReference>
<dbReference type="EMBL" id="QOUX01000032">
    <property type="protein sequence ID" value="RXJ01768.1"/>
    <property type="molecule type" value="Genomic_DNA"/>
</dbReference>
<dbReference type="SUPFAM" id="SSF54631">
    <property type="entry name" value="CBS-domain pair"/>
    <property type="match status" value="1"/>
</dbReference>
<comment type="caution">
    <text evidence="4">The sequence shown here is derived from an EMBL/GenBank/DDBJ whole genome shotgun (WGS) entry which is preliminary data.</text>
</comment>
<feature type="domain" description="CBS" evidence="3">
    <location>
        <begin position="9"/>
        <end position="66"/>
    </location>
</feature>
<accession>A0A4Q0VTY4</accession>
<feature type="domain" description="CBS" evidence="3">
    <location>
        <begin position="73"/>
        <end position="128"/>
    </location>
</feature>
<dbReference type="PANTHER" id="PTHR43080">
    <property type="entry name" value="CBS DOMAIN-CONTAINING PROTEIN CBSX3, MITOCHONDRIAL"/>
    <property type="match status" value="1"/>
</dbReference>